<dbReference type="PANTHER" id="PTHR39209:SF2">
    <property type="entry name" value="CYTOPLASMIC PROTEIN"/>
    <property type="match status" value="1"/>
</dbReference>
<dbReference type="GO" id="GO:0004826">
    <property type="term" value="F:phenylalanine-tRNA ligase activity"/>
    <property type="evidence" value="ECO:0007669"/>
    <property type="project" value="InterPro"/>
</dbReference>
<dbReference type="SUPFAM" id="SSF56037">
    <property type="entry name" value="PheT/TilS domain"/>
    <property type="match status" value="1"/>
</dbReference>
<dbReference type="Proteomes" id="UP000541426">
    <property type="component" value="Unassembled WGS sequence"/>
</dbReference>
<evidence type="ECO:0000313" key="2">
    <source>
        <dbReference type="EMBL" id="MBB3985824.1"/>
    </source>
</evidence>
<dbReference type="InterPro" id="IPR005146">
    <property type="entry name" value="B3/B4_tRNA-bd"/>
</dbReference>
<sequence>MRTIFPGRATAAIAQRAVDAGADATPAIAIIQHDAAQRIGASEANFPETTAWRAACVPMALKPMKNRCAAEAILQFRKEGSLSAIHPLIDRCDAAPLALATPVAVFDLDRITGDLTVRAAEGHEGYPAFSGGTEQSEALPPLATVTQKMVLDQPDTVFEFSPEKEA</sequence>
<evidence type="ECO:0000259" key="1">
    <source>
        <dbReference type="Pfam" id="PF03483"/>
    </source>
</evidence>
<comment type="caution">
    <text evidence="2">The sequence shown here is derived from an EMBL/GenBank/DDBJ whole genome shotgun (WGS) entry which is preliminary data.</text>
</comment>
<dbReference type="Gene3D" id="3.50.40.10">
    <property type="entry name" value="Phenylalanyl-trna Synthetase, Chain B, domain 3"/>
    <property type="match status" value="1"/>
</dbReference>
<gene>
    <name evidence="2" type="ORF">GGQ68_002157</name>
</gene>
<dbReference type="EMBL" id="JACIEJ010000004">
    <property type="protein sequence ID" value="MBB3985824.1"/>
    <property type="molecule type" value="Genomic_DNA"/>
</dbReference>
<feature type="domain" description="B3/B4 tRNA-binding" evidence="1">
    <location>
        <begin position="52"/>
        <end position="131"/>
    </location>
</feature>
<keyword evidence="3" id="KW-1185">Reference proteome</keyword>
<reference evidence="2 3" key="1">
    <citation type="submission" date="2020-08" db="EMBL/GenBank/DDBJ databases">
        <title>Genomic Encyclopedia of Type Strains, Phase IV (KMG-IV): sequencing the most valuable type-strain genomes for metagenomic binning, comparative biology and taxonomic classification.</title>
        <authorList>
            <person name="Goeker M."/>
        </authorList>
    </citation>
    <scope>NUCLEOTIDE SEQUENCE [LARGE SCALE GENOMIC DNA]</scope>
    <source>
        <strain evidence="2 3">DSM 102235</strain>
    </source>
</reference>
<evidence type="ECO:0000313" key="3">
    <source>
        <dbReference type="Proteomes" id="UP000541426"/>
    </source>
</evidence>
<dbReference type="PANTHER" id="PTHR39209">
    <property type="match status" value="1"/>
</dbReference>
<organism evidence="2 3">
    <name type="scientific">Sagittula marina</name>
    <dbReference type="NCBI Taxonomy" id="943940"/>
    <lineage>
        <taxon>Bacteria</taxon>
        <taxon>Pseudomonadati</taxon>
        <taxon>Pseudomonadota</taxon>
        <taxon>Alphaproteobacteria</taxon>
        <taxon>Rhodobacterales</taxon>
        <taxon>Roseobacteraceae</taxon>
        <taxon>Sagittula</taxon>
    </lineage>
</organism>
<name>A0A7W6DNG6_9RHOB</name>
<dbReference type="Pfam" id="PF03483">
    <property type="entry name" value="B3_4"/>
    <property type="match status" value="1"/>
</dbReference>
<dbReference type="RefSeq" id="WP_344716831.1">
    <property type="nucleotide sequence ID" value="NZ_BAABBZ010000018.1"/>
</dbReference>
<protein>
    <submittedName>
        <fullName evidence="2">DNA/RNA-binding domain of Phe-tRNA-synthetase-like protein</fullName>
    </submittedName>
</protein>
<proteinExistence type="predicted"/>
<dbReference type="AlphaFoldDB" id="A0A7W6DNG6"/>
<accession>A0A7W6DNG6</accession>
<dbReference type="InterPro" id="IPR020825">
    <property type="entry name" value="Phe-tRNA_synthase-like_B3/B4"/>
</dbReference>
<dbReference type="GO" id="GO:0003723">
    <property type="term" value="F:RNA binding"/>
    <property type="evidence" value="ECO:0007669"/>
    <property type="project" value="InterPro"/>
</dbReference>